<evidence type="ECO:0000313" key="1">
    <source>
        <dbReference type="EMBL" id="ASV69596.1"/>
    </source>
</evidence>
<dbReference type="KEGG" id="bko:CKF48_21165"/>
<dbReference type="EMBL" id="CP022983">
    <property type="protein sequence ID" value="ASV69596.1"/>
    <property type="molecule type" value="Genomic_DNA"/>
</dbReference>
<sequence length="48" mass="5461">MSSKEKRYTVAGTDINEVKRLNQQSGLSYNEVKALLAAKYLNSKNERN</sequence>
<evidence type="ECO:0008006" key="3">
    <source>
        <dbReference type="Google" id="ProtNLM"/>
    </source>
</evidence>
<proteinExistence type="predicted"/>
<protein>
    <recommendedName>
        <fullName evidence="3">DNA mismatch repair protein MutT</fullName>
    </recommendedName>
</protein>
<accession>A0A248TN08</accession>
<dbReference type="RefSeq" id="WP_095373160.1">
    <property type="nucleotide sequence ID" value="NZ_CP022983.1"/>
</dbReference>
<dbReference type="Proteomes" id="UP000215137">
    <property type="component" value="Chromosome"/>
</dbReference>
<keyword evidence="2" id="KW-1185">Reference proteome</keyword>
<evidence type="ECO:0000313" key="2">
    <source>
        <dbReference type="Proteomes" id="UP000215137"/>
    </source>
</evidence>
<dbReference type="AlphaFoldDB" id="A0A248TN08"/>
<name>A0A248TN08_9BACI</name>
<organism evidence="1 2">
    <name type="scientific">Cytobacillus kochii</name>
    <dbReference type="NCBI Taxonomy" id="859143"/>
    <lineage>
        <taxon>Bacteria</taxon>
        <taxon>Bacillati</taxon>
        <taxon>Bacillota</taxon>
        <taxon>Bacilli</taxon>
        <taxon>Bacillales</taxon>
        <taxon>Bacillaceae</taxon>
        <taxon>Cytobacillus</taxon>
    </lineage>
</organism>
<gene>
    <name evidence="1" type="ORF">CKF48_21165</name>
</gene>
<reference evidence="1 2" key="1">
    <citation type="submission" date="2017-08" db="EMBL/GenBank/DDBJ databases">
        <title>Complete Genome Sequence of Bacillus kochii Oregon-R-modENCODE STRAIN BDGP4, isolated from Drosophila melanogaster gut.</title>
        <authorList>
            <person name="Wan K.H."/>
            <person name="Yu C."/>
            <person name="Park S."/>
            <person name="Hammonds A.S."/>
            <person name="Booth B.W."/>
            <person name="Celniker S.E."/>
        </authorList>
    </citation>
    <scope>NUCLEOTIDE SEQUENCE [LARGE SCALE GENOMIC DNA]</scope>
    <source>
        <strain evidence="1 2">BDGP4</strain>
    </source>
</reference>